<evidence type="ECO:0000313" key="3">
    <source>
        <dbReference type="WBParaSite" id="jg26397"/>
    </source>
</evidence>
<dbReference type="PANTHER" id="PTHR23021">
    <property type="entry name" value="SERPENTINE RECEPTOR, CLASS T"/>
    <property type="match status" value="1"/>
</dbReference>
<evidence type="ECO:0000256" key="1">
    <source>
        <dbReference type="SAM" id="Phobius"/>
    </source>
</evidence>
<dbReference type="Proteomes" id="UP000887574">
    <property type="component" value="Unplaced"/>
</dbReference>
<sequence length="280" mass="31559">MGYTPVQIKKFLIPFDPLTQIKKQKSYIPEVSAASPPGRDSVVCGRAAERLSVERHIAVAWGLYSISVVTLALNRCIEIHSIDLADRLFGGRKAYLWMIPPWIYSLIMFSSTIDMPPIYNTVWSVYMFRIDFRDGAPPVIDWVCFLNCVFVIFILLVLYALLIYRLKKKSGIYKLDTKKASKLQKHAMLQSFLICFFLFLASSLYAVAGFIQLPNHMLKFATISVQICSGSTSIVYLVINQEIRKGVTRMILGDNSVVSSVANSTMAISTKSSPDLKRYA</sequence>
<dbReference type="SUPFAM" id="SSF81321">
    <property type="entry name" value="Family A G protein-coupled receptor-like"/>
    <property type="match status" value="1"/>
</dbReference>
<dbReference type="WBParaSite" id="jg26397">
    <property type="protein sequence ID" value="jg26397"/>
    <property type="gene ID" value="jg26397"/>
</dbReference>
<reference evidence="3" key="1">
    <citation type="submission" date="2022-11" db="UniProtKB">
        <authorList>
            <consortium name="WormBaseParasite"/>
        </authorList>
    </citation>
    <scope>IDENTIFICATION</scope>
</reference>
<dbReference type="InterPro" id="IPR019425">
    <property type="entry name" value="7TM_GPCR_serpentine_rcpt_Srt"/>
</dbReference>
<feature type="transmembrane region" description="Helical" evidence="1">
    <location>
        <begin position="217"/>
        <end position="239"/>
    </location>
</feature>
<feature type="transmembrane region" description="Helical" evidence="1">
    <location>
        <begin position="139"/>
        <end position="166"/>
    </location>
</feature>
<feature type="transmembrane region" description="Helical" evidence="1">
    <location>
        <begin position="94"/>
        <end position="119"/>
    </location>
</feature>
<keyword evidence="1" id="KW-1133">Transmembrane helix</keyword>
<feature type="transmembrane region" description="Helical" evidence="1">
    <location>
        <begin position="187"/>
        <end position="211"/>
    </location>
</feature>
<dbReference type="Pfam" id="PF10321">
    <property type="entry name" value="7TM_GPCR_Srt"/>
    <property type="match status" value="1"/>
</dbReference>
<keyword evidence="1" id="KW-0472">Membrane</keyword>
<dbReference type="Gene3D" id="1.20.1070.10">
    <property type="entry name" value="Rhodopsin 7-helix transmembrane proteins"/>
    <property type="match status" value="1"/>
</dbReference>
<accession>A0A915E2Y3</accession>
<organism evidence="2 3">
    <name type="scientific">Ditylenchus dipsaci</name>
    <dbReference type="NCBI Taxonomy" id="166011"/>
    <lineage>
        <taxon>Eukaryota</taxon>
        <taxon>Metazoa</taxon>
        <taxon>Ecdysozoa</taxon>
        <taxon>Nematoda</taxon>
        <taxon>Chromadorea</taxon>
        <taxon>Rhabditida</taxon>
        <taxon>Tylenchina</taxon>
        <taxon>Tylenchomorpha</taxon>
        <taxon>Sphaerularioidea</taxon>
        <taxon>Anguinidae</taxon>
        <taxon>Anguininae</taxon>
        <taxon>Ditylenchus</taxon>
    </lineage>
</organism>
<evidence type="ECO:0000313" key="2">
    <source>
        <dbReference type="Proteomes" id="UP000887574"/>
    </source>
</evidence>
<keyword evidence="1" id="KW-0812">Transmembrane</keyword>
<keyword evidence="2" id="KW-1185">Reference proteome</keyword>
<proteinExistence type="predicted"/>
<dbReference type="AlphaFoldDB" id="A0A915E2Y3"/>
<protein>
    <submittedName>
        <fullName evidence="3">7TM GPCR serpentine receptor class x (Srx) domain-containing protein</fullName>
    </submittedName>
</protein>
<name>A0A915E2Y3_9BILA</name>